<accession>A0A9P6SP53</accession>
<reference evidence="1" key="1">
    <citation type="journal article" date="2020" name="Fungal Divers.">
        <title>Resolving the Mortierellaceae phylogeny through synthesis of multi-gene phylogenetics and phylogenomics.</title>
        <authorList>
            <person name="Vandepol N."/>
            <person name="Liber J."/>
            <person name="Desiro A."/>
            <person name="Na H."/>
            <person name="Kennedy M."/>
            <person name="Barry K."/>
            <person name="Grigoriev I.V."/>
            <person name="Miller A.N."/>
            <person name="O'Donnell K."/>
            <person name="Stajich J.E."/>
            <person name="Bonito G."/>
        </authorList>
    </citation>
    <scope>NUCLEOTIDE SEQUENCE</scope>
    <source>
        <strain evidence="1">MES-2147</strain>
    </source>
</reference>
<proteinExistence type="predicted"/>
<evidence type="ECO:0000313" key="1">
    <source>
        <dbReference type="EMBL" id="KAF9985327.1"/>
    </source>
</evidence>
<evidence type="ECO:0000313" key="2">
    <source>
        <dbReference type="Proteomes" id="UP000749646"/>
    </source>
</evidence>
<name>A0A9P6SP53_9FUNG</name>
<dbReference type="OrthoDB" id="2121326at2759"/>
<sequence length="85" mass="9938">MSPNPPLTETEIMLIEAYTKILNEPFEDKYEDKWQDAPFDKAVDEFKARAHEIGFADPFELLSRFKIDSYETIRAQLKRGPPPCF</sequence>
<dbReference type="Proteomes" id="UP000749646">
    <property type="component" value="Unassembled WGS sequence"/>
</dbReference>
<comment type="caution">
    <text evidence="1">The sequence shown here is derived from an EMBL/GenBank/DDBJ whole genome shotgun (WGS) entry which is preliminary data.</text>
</comment>
<feature type="non-terminal residue" evidence="1">
    <location>
        <position position="85"/>
    </location>
</feature>
<organism evidence="1 2">
    <name type="scientific">Modicella reniformis</name>
    <dbReference type="NCBI Taxonomy" id="1440133"/>
    <lineage>
        <taxon>Eukaryota</taxon>
        <taxon>Fungi</taxon>
        <taxon>Fungi incertae sedis</taxon>
        <taxon>Mucoromycota</taxon>
        <taxon>Mortierellomycotina</taxon>
        <taxon>Mortierellomycetes</taxon>
        <taxon>Mortierellales</taxon>
        <taxon>Mortierellaceae</taxon>
        <taxon>Modicella</taxon>
    </lineage>
</organism>
<dbReference type="AlphaFoldDB" id="A0A9P6SP53"/>
<gene>
    <name evidence="1" type="ORF">BGZ65_011189</name>
</gene>
<dbReference type="EMBL" id="JAAAHW010003308">
    <property type="protein sequence ID" value="KAF9985327.1"/>
    <property type="molecule type" value="Genomic_DNA"/>
</dbReference>
<keyword evidence="2" id="KW-1185">Reference proteome</keyword>
<protein>
    <submittedName>
        <fullName evidence="1">Uncharacterized protein</fullName>
    </submittedName>
</protein>